<name>A0A7X3FKV1_9BACL</name>
<dbReference type="OrthoDB" id="9827779at2"/>
<protein>
    <submittedName>
        <fullName evidence="2">Uncharacterized protein</fullName>
    </submittedName>
</protein>
<keyword evidence="1" id="KW-0812">Transmembrane</keyword>
<keyword evidence="1" id="KW-1133">Transmembrane helix</keyword>
<proteinExistence type="predicted"/>
<dbReference type="AlphaFoldDB" id="A0A7X3FKV1"/>
<keyword evidence="3" id="KW-1185">Reference proteome</keyword>
<feature type="transmembrane region" description="Helical" evidence="1">
    <location>
        <begin position="95"/>
        <end position="120"/>
    </location>
</feature>
<reference evidence="2 3" key="1">
    <citation type="journal article" date="2019" name="Microorganisms">
        <title>Paenibacillus lutrae sp. nov., A Chitinolytic Species Isolated from A River Otter in Castril Natural Park, Granada, Spain.</title>
        <authorList>
            <person name="Rodriguez M."/>
            <person name="Reina J.C."/>
            <person name="Bejar V."/>
            <person name="Llamas I."/>
        </authorList>
    </citation>
    <scope>NUCLEOTIDE SEQUENCE [LARGE SCALE GENOMIC DNA]</scope>
    <source>
        <strain evidence="2 3">N10</strain>
    </source>
</reference>
<gene>
    <name evidence="2" type="ORF">EDM21_17805</name>
</gene>
<evidence type="ECO:0000256" key="1">
    <source>
        <dbReference type="SAM" id="Phobius"/>
    </source>
</evidence>
<organism evidence="2 3">
    <name type="scientific">Paenibacillus lutrae</name>
    <dbReference type="NCBI Taxonomy" id="2078573"/>
    <lineage>
        <taxon>Bacteria</taxon>
        <taxon>Bacillati</taxon>
        <taxon>Bacillota</taxon>
        <taxon>Bacilli</taxon>
        <taxon>Bacillales</taxon>
        <taxon>Paenibacillaceae</taxon>
        <taxon>Paenibacillus</taxon>
    </lineage>
</organism>
<feature type="transmembrane region" description="Helical" evidence="1">
    <location>
        <begin position="62"/>
        <end position="83"/>
    </location>
</feature>
<feature type="transmembrane region" description="Helical" evidence="1">
    <location>
        <begin position="7"/>
        <end position="24"/>
    </location>
</feature>
<evidence type="ECO:0000313" key="3">
    <source>
        <dbReference type="Proteomes" id="UP000490800"/>
    </source>
</evidence>
<comment type="caution">
    <text evidence="2">The sequence shown here is derived from an EMBL/GenBank/DDBJ whole genome shotgun (WGS) entry which is preliminary data.</text>
</comment>
<sequence length="147" mass="15775">MNVFKSLLYSCTYSLLAWLLSVGLKFSFSFTVVVTVSSFVVALVVWTSVLHKVKQITVEKGIWAGVSVALLIHPVSWLVAYALPESGLTLFEVLFASMFGMGTIGIPASAIGGLIGFLIAKVHKQGSIAQGYELQAPQPPMINTSQP</sequence>
<accession>A0A7X3FKV1</accession>
<feature type="transmembrane region" description="Helical" evidence="1">
    <location>
        <begin position="30"/>
        <end position="50"/>
    </location>
</feature>
<keyword evidence="1" id="KW-0472">Membrane</keyword>
<dbReference type="RefSeq" id="WP_157337691.1">
    <property type="nucleotide sequence ID" value="NZ_RHLK01000012.1"/>
</dbReference>
<dbReference type="Proteomes" id="UP000490800">
    <property type="component" value="Unassembled WGS sequence"/>
</dbReference>
<dbReference type="EMBL" id="RHLK01000012">
    <property type="protein sequence ID" value="MVP01354.1"/>
    <property type="molecule type" value="Genomic_DNA"/>
</dbReference>
<evidence type="ECO:0000313" key="2">
    <source>
        <dbReference type="EMBL" id="MVP01354.1"/>
    </source>
</evidence>